<dbReference type="Gene3D" id="2.30.30.100">
    <property type="match status" value="1"/>
</dbReference>
<keyword evidence="4" id="KW-0694">RNA-binding</keyword>
<evidence type="ECO:0000256" key="4">
    <source>
        <dbReference type="PIRNR" id="PIRNR006609"/>
    </source>
</evidence>
<evidence type="ECO:0000256" key="3">
    <source>
        <dbReference type="ARBA" id="ARBA00023274"/>
    </source>
</evidence>
<dbReference type="Ensembl" id="ENSNMLT00000039275.1">
    <property type="protein sequence ID" value="ENSNMLP00000035266.1"/>
    <property type="gene ID" value="ENSNMLG00000021880.1"/>
</dbReference>
<dbReference type="SUPFAM" id="SSF50182">
    <property type="entry name" value="Sm-like ribonucleoproteins"/>
    <property type="match status" value="1"/>
</dbReference>
<accession>A0A8C6UKI3</accession>
<evidence type="ECO:0000259" key="5">
    <source>
        <dbReference type="Pfam" id="PF01423"/>
    </source>
</evidence>
<dbReference type="Pfam" id="PF01423">
    <property type="entry name" value="LSM"/>
    <property type="match status" value="1"/>
</dbReference>
<dbReference type="InterPro" id="IPR010920">
    <property type="entry name" value="LSM_dom_sf"/>
</dbReference>
<protein>
    <submittedName>
        <fullName evidence="6">Small nuclear ribonucleoprotein polypeptide F</fullName>
    </submittedName>
</protein>
<keyword evidence="4" id="KW-0539">Nucleus</keyword>
<dbReference type="GO" id="GO:0003723">
    <property type="term" value="F:RNA binding"/>
    <property type="evidence" value="ECO:0007669"/>
    <property type="project" value="UniProtKB-UniRule"/>
</dbReference>
<keyword evidence="2 4" id="KW-0508">mRNA splicing</keyword>
<dbReference type="GO" id="GO:0034715">
    <property type="term" value="C:pICln-Sm protein complex"/>
    <property type="evidence" value="ECO:0007669"/>
    <property type="project" value="TreeGrafter"/>
</dbReference>
<dbReference type="GO" id="GO:0000398">
    <property type="term" value="P:mRNA splicing, via spliceosome"/>
    <property type="evidence" value="ECO:0007669"/>
    <property type="project" value="InterPro"/>
</dbReference>
<reference evidence="6" key="2">
    <citation type="submission" date="2025-09" db="UniProtKB">
        <authorList>
            <consortium name="Ensembl"/>
        </authorList>
    </citation>
    <scope>IDENTIFICATION</scope>
</reference>
<comment type="similarity">
    <text evidence="4">Belongs to the snRNP Sm proteins family. SmF/LSm6 subfamily.</text>
</comment>
<keyword evidence="1 4" id="KW-0747">Spliceosome</keyword>
<evidence type="ECO:0000256" key="1">
    <source>
        <dbReference type="ARBA" id="ARBA00022728"/>
    </source>
</evidence>
<feature type="domain" description="Sm" evidence="5">
    <location>
        <begin position="11"/>
        <end position="41"/>
    </location>
</feature>
<dbReference type="AlphaFoldDB" id="A0A8C6UKI3"/>
<evidence type="ECO:0000256" key="2">
    <source>
        <dbReference type="ARBA" id="ARBA00023187"/>
    </source>
</evidence>
<dbReference type="Proteomes" id="UP000694523">
    <property type="component" value="Unplaced"/>
</dbReference>
<dbReference type="GO" id="GO:0071013">
    <property type="term" value="C:catalytic step 2 spliceosome"/>
    <property type="evidence" value="ECO:0007669"/>
    <property type="project" value="TreeGrafter"/>
</dbReference>
<dbReference type="InterPro" id="IPR016487">
    <property type="entry name" value="Lsm6/sSmF"/>
</dbReference>
<dbReference type="GO" id="GO:0005685">
    <property type="term" value="C:U1 snRNP"/>
    <property type="evidence" value="ECO:0007669"/>
    <property type="project" value="TreeGrafter"/>
</dbReference>
<dbReference type="InterPro" id="IPR001163">
    <property type="entry name" value="Sm_dom_euk/arc"/>
</dbReference>
<evidence type="ECO:0000313" key="6">
    <source>
        <dbReference type="Ensembl" id="ENSNMLP00000035266.1"/>
    </source>
</evidence>
<proteinExistence type="inferred from homology"/>
<organism evidence="6 7">
    <name type="scientific">Neogobius melanostomus</name>
    <name type="common">round goby</name>
    <dbReference type="NCBI Taxonomy" id="47308"/>
    <lineage>
        <taxon>Eukaryota</taxon>
        <taxon>Metazoa</taxon>
        <taxon>Chordata</taxon>
        <taxon>Craniata</taxon>
        <taxon>Vertebrata</taxon>
        <taxon>Euteleostomi</taxon>
        <taxon>Actinopterygii</taxon>
        <taxon>Neopterygii</taxon>
        <taxon>Teleostei</taxon>
        <taxon>Neoteleostei</taxon>
        <taxon>Acanthomorphata</taxon>
        <taxon>Gobiaria</taxon>
        <taxon>Gobiiformes</taxon>
        <taxon>Gobioidei</taxon>
        <taxon>Gobiidae</taxon>
        <taxon>Benthophilinae</taxon>
        <taxon>Neogobiini</taxon>
        <taxon>Neogobius</taxon>
    </lineage>
</organism>
<dbReference type="PANTHER" id="PTHR11021">
    <property type="entry name" value="SMALL NUCLEAR RIBONUCLEOPROTEIN F SNRNP-F"/>
    <property type="match status" value="1"/>
</dbReference>
<comment type="subcellular location">
    <subcellularLocation>
        <location evidence="4">Nucleus</location>
    </subcellularLocation>
</comment>
<evidence type="ECO:0000313" key="7">
    <source>
        <dbReference type="Proteomes" id="UP000694523"/>
    </source>
</evidence>
<reference evidence="6" key="1">
    <citation type="submission" date="2025-08" db="UniProtKB">
        <authorList>
            <consortium name="Ensembl"/>
        </authorList>
    </citation>
    <scope>IDENTIFICATION</scope>
</reference>
<name>A0A8C6UKI3_9GOBI</name>
<dbReference type="PANTHER" id="PTHR11021:SF0">
    <property type="entry name" value="SMALL NUCLEAR RIBONUCLEOPROTEIN F"/>
    <property type="match status" value="1"/>
</dbReference>
<sequence>MILKDGGKILKMKPVMVKLKWGMEYKGYLVSVDGYMNMQVRHFFFITELSFLSVINQLLLHPPVHFKPYSAPLDKYLLVP</sequence>
<keyword evidence="3 4" id="KW-0687">Ribonucleoprotein</keyword>
<keyword evidence="7" id="KW-1185">Reference proteome</keyword>
<keyword evidence="4" id="KW-0507">mRNA processing</keyword>